<dbReference type="Pfam" id="PF09084">
    <property type="entry name" value="NMT1"/>
    <property type="match status" value="1"/>
</dbReference>
<feature type="domain" description="SsuA/THI5-like" evidence="4">
    <location>
        <begin position="59"/>
        <end position="265"/>
    </location>
</feature>
<sequence>MNIPRRRSALVGAATVLALVGVLSGCGDSGSGPAAGTASGGGDKMTIGVPGIPPIFLNTVMYVGEKQGFFKDRGLDVTLRPLTTGADVGRAVQSGEIQGGIIGTPGAVALRATGGSVVSVMGFPKPTYLLASTDPGVSTCEAVKGKTVAVDAVGAPKALALAGMLKSCGLGPKDVSTINVGGPPTVDALVAGQVKVAVLHPDELATVREKIKPGTKAEEIMTLAGVDPLEHYTVLVAPKNALDGAARAQWVDLVAAIRESVAYMNDPANLKEVAAIASGVTKAPASVTEAALPKFLSLGVWPKSGDGLDRAAIEHTIEGAVAAGNVPKQKAPSYDDMVDPSVFADATGK</sequence>
<proteinExistence type="inferred from homology"/>
<evidence type="ECO:0000313" key="6">
    <source>
        <dbReference type="Proteomes" id="UP001432209"/>
    </source>
</evidence>
<protein>
    <submittedName>
        <fullName evidence="5">ABC transporter substrate-binding protein</fullName>
    </submittedName>
</protein>
<gene>
    <name evidence="5" type="ORF">OG442_29855</name>
</gene>
<organism evidence="5 6">
    <name type="scientific">Streptomyces niveus</name>
    <name type="common">Streptomyces spheroides</name>
    <dbReference type="NCBI Taxonomy" id="193462"/>
    <lineage>
        <taxon>Bacteria</taxon>
        <taxon>Bacillati</taxon>
        <taxon>Actinomycetota</taxon>
        <taxon>Actinomycetes</taxon>
        <taxon>Kitasatosporales</taxon>
        <taxon>Streptomycetaceae</taxon>
        <taxon>Streptomyces</taxon>
    </lineage>
</organism>
<keyword evidence="3" id="KW-0732">Signal</keyword>
<dbReference type="RefSeq" id="WP_023541971.1">
    <property type="nucleotide sequence ID" value="NZ_CP108849.2"/>
</dbReference>
<dbReference type="PROSITE" id="PS51257">
    <property type="entry name" value="PROKAR_LIPOPROTEIN"/>
    <property type="match status" value="1"/>
</dbReference>
<evidence type="ECO:0000256" key="2">
    <source>
        <dbReference type="ARBA" id="ARBA00010742"/>
    </source>
</evidence>
<comment type="similarity">
    <text evidence="2">Belongs to the bacterial solute-binding protein SsuA/TauA family.</text>
</comment>
<dbReference type="Proteomes" id="UP001432209">
    <property type="component" value="Chromosome"/>
</dbReference>
<dbReference type="GeneID" id="91341521"/>
<dbReference type="PANTHER" id="PTHR30024:SF47">
    <property type="entry name" value="TAURINE-BINDING PERIPLASMIC PROTEIN"/>
    <property type="match status" value="1"/>
</dbReference>
<keyword evidence="6" id="KW-1185">Reference proteome</keyword>
<reference evidence="5" key="1">
    <citation type="submission" date="2022-10" db="EMBL/GenBank/DDBJ databases">
        <title>The complete genomes of actinobacterial strains from the NBC collection.</title>
        <authorList>
            <person name="Joergensen T.S."/>
            <person name="Alvarez Arevalo M."/>
            <person name="Sterndorff E.B."/>
            <person name="Faurdal D."/>
            <person name="Vuksanovic O."/>
            <person name="Mourched A.-S."/>
            <person name="Charusanti P."/>
            <person name="Shaw S."/>
            <person name="Blin K."/>
            <person name="Weber T."/>
        </authorList>
    </citation>
    <scope>NUCLEOTIDE SEQUENCE</scope>
    <source>
        <strain evidence="5">NBC_01432</strain>
    </source>
</reference>
<dbReference type="Gene3D" id="3.40.190.10">
    <property type="entry name" value="Periplasmic binding protein-like II"/>
    <property type="match status" value="2"/>
</dbReference>
<dbReference type="InterPro" id="IPR015168">
    <property type="entry name" value="SsuA/THI5"/>
</dbReference>
<accession>A0ABZ2AF80</accession>
<evidence type="ECO:0000256" key="1">
    <source>
        <dbReference type="ARBA" id="ARBA00004418"/>
    </source>
</evidence>
<dbReference type="SUPFAM" id="SSF53850">
    <property type="entry name" value="Periplasmic binding protein-like II"/>
    <property type="match status" value="1"/>
</dbReference>
<dbReference type="EMBL" id="CP109495">
    <property type="protein sequence ID" value="WUX55397.1"/>
    <property type="molecule type" value="Genomic_DNA"/>
</dbReference>
<dbReference type="PANTHER" id="PTHR30024">
    <property type="entry name" value="ALIPHATIC SULFONATES-BINDING PROTEIN-RELATED"/>
    <property type="match status" value="1"/>
</dbReference>
<comment type="subcellular location">
    <subcellularLocation>
        <location evidence="1">Periplasm</location>
    </subcellularLocation>
</comment>
<name>A0ABZ2AF80_STRNV</name>
<evidence type="ECO:0000259" key="4">
    <source>
        <dbReference type="Pfam" id="PF09084"/>
    </source>
</evidence>
<evidence type="ECO:0000256" key="3">
    <source>
        <dbReference type="ARBA" id="ARBA00022729"/>
    </source>
</evidence>
<evidence type="ECO:0000313" key="5">
    <source>
        <dbReference type="EMBL" id="WUX55397.1"/>
    </source>
</evidence>